<feature type="domain" description="ThuA-like" evidence="1">
    <location>
        <begin position="85"/>
        <end position="220"/>
    </location>
</feature>
<dbReference type="SUPFAM" id="SSF52317">
    <property type="entry name" value="Class I glutamine amidotransferase-like"/>
    <property type="match status" value="1"/>
</dbReference>
<dbReference type="Proteomes" id="UP000001116">
    <property type="component" value="Chromosome"/>
</dbReference>
<accession>A6WC02</accession>
<dbReference type="eggNOG" id="COG3828">
    <property type="taxonomic scope" value="Bacteria"/>
</dbReference>
<proteinExistence type="predicted"/>
<reference evidence="3" key="1">
    <citation type="journal article" date="2008" name="PLoS ONE">
        <title>Survival in nuclear waste, extreme resistance, and potential applications gleaned from the genome sequence of Kineococcus radiotolerans SRS30216.</title>
        <authorList>
            <person name="Bagwell C.E."/>
            <person name="Bhat S."/>
            <person name="Hawkins G.M."/>
            <person name="Smith B.W."/>
            <person name="Biswas T."/>
            <person name="Hoover T.R."/>
            <person name="Saunders E."/>
            <person name="Han C.S."/>
            <person name="Tsodikov O.V."/>
            <person name="Shimkets L.J."/>
        </authorList>
    </citation>
    <scope>NUCLEOTIDE SEQUENCE [LARGE SCALE GENOMIC DNA]</scope>
    <source>
        <strain evidence="3">ATCC BAA-149 / DSM 14245 / SRS30216</strain>
    </source>
</reference>
<evidence type="ECO:0000313" key="2">
    <source>
        <dbReference type="EMBL" id="ABS04341.1"/>
    </source>
</evidence>
<dbReference type="RefSeq" id="WP_012087415.1">
    <property type="nucleotide sequence ID" value="NC_009664.2"/>
</dbReference>
<dbReference type="Gene3D" id="3.40.50.880">
    <property type="match status" value="1"/>
</dbReference>
<dbReference type="InterPro" id="IPR029010">
    <property type="entry name" value="ThuA-like"/>
</dbReference>
<dbReference type="EMBL" id="CP000750">
    <property type="protein sequence ID" value="ABS04341.1"/>
    <property type="molecule type" value="Genomic_DNA"/>
</dbReference>
<name>A6WC02_KINRD</name>
<keyword evidence="3" id="KW-1185">Reference proteome</keyword>
<sequence length="228" mass="24388">MDARALVLVGRGRYQDRWHDDAATGHVVAGALSDLGLRTQVRGTAPTALDDGEGFSLLVVVAGTGRADADWDGPDAAWAPFHDRLTALVTGGDLALLALHQAAGTFTDAPRWSALIGGRWVPEVSTHPPIGPAAFHPVAGEDHPVVAGLAAVEAFDERYCRLQPEPDARILLTTEHDGVRHPVGWQAGGPGRVLYDGLGHDVRSYESASRRDLLRREVTWLLGEHGRA</sequence>
<dbReference type="AlphaFoldDB" id="A6WC02"/>
<dbReference type="Pfam" id="PF06283">
    <property type="entry name" value="ThuA"/>
    <property type="match status" value="1"/>
</dbReference>
<dbReference type="InterPro" id="IPR029062">
    <property type="entry name" value="Class_I_gatase-like"/>
</dbReference>
<protein>
    <recommendedName>
        <fullName evidence="1">ThuA-like domain-containing protein</fullName>
    </recommendedName>
</protein>
<gene>
    <name evidence="2" type="ordered locus">Krad_2875</name>
</gene>
<dbReference type="STRING" id="266940.Krad_2875"/>
<dbReference type="OrthoDB" id="3350268at2"/>
<dbReference type="HOGENOM" id="CLU_107974_0_0_11"/>
<evidence type="ECO:0000313" key="3">
    <source>
        <dbReference type="Proteomes" id="UP000001116"/>
    </source>
</evidence>
<evidence type="ECO:0000259" key="1">
    <source>
        <dbReference type="Pfam" id="PF06283"/>
    </source>
</evidence>
<dbReference type="KEGG" id="kra:Krad_2875"/>
<organism evidence="2 3">
    <name type="scientific">Kineococcus radiotolerans (strain ATCC BAA-149 / DSM 14245 / SRS30216)</name>
    <dbReference type="NCBI Taxonomy" id="266940"/>
    <lineage>
        <taxon>Bacteria</taxon>
        <taxon>Bacillati</taxon>
        <taxon>Actinomycetota</taxon>
        <taxon>Actinomycetes</taxon>
        <taxon>Kineosporiales</taxon>
        <taxon>Kineosporiaceae</taxon>
        <taxon>Kineococcus</taxon>
    </lineage>
</organism>